<feature type="domain" description="RCK C-terminal" evidence="9">
    <location>
        <begin position="324"/>
        <end position="375"/>
    </location>
</feature>
<name>A0A3Q9NPE6_BREAU</name>
<evidence type="ECO:0000256" key="5">
    <source>
        <dbReference type="ARBA" id="ARBA00022692"/>
    </source>
</evidence>
<protein>
    <submittedName>
        <fullName evidence="10">Aspartate-alanine antiporter</fullName>
    </submittedName>
</protein>
<comment type="subcellular location">
    <subcellularLocation>
        <location evidence="1">Cell membrane</location>
        <topology evidence="1">Multi-pass membrane protein</topology>
    </subcellularLocation>
</comment>
<evidence type="ECO:0000256" key="6">
    <source>
        <dbReference type="ARBA" id="ARBA00022989"/>
    </source>
</evidence>
<evidence type="ECO:0000256" key="2">
    <source>
        <dbReference type="ARBA" id="ARBA00009854"/>
    </source>
</evidence>
<feature type="transmembrane region" description="Helical" evidence="8">
    <location>
        <begin position="30"/>
        <end position="50"/>
    </location>
</feature>
<sequence length="538" mass="56582">MSVIRDHPEIALFLCISLGYLLGKLRVGPVTLGGICGTLIVALVIGSQHVSIDDGVRTVFFALFIFSLGYMAGPQFFSSLNKGTLRFLVLCLIEITCVVGIAYALARLLGLDVGTASGILAGAATESAVVGTATEAIGNIPGLSPDTITGYQANVATAYTVCYLFGLITVVLYTSQIMPLLLRFNLRDASRALAEKMRKHSGAQFADDEVSALPLIVGRTYRVTTGDGSTVDELNECPDGEVTVEAVTRGNRTMMIEPGLKLESDDLVLVVGRRVSVVEIGRRLGVEVAGMPGAETPMTTQQVVITQREANGKTLHELQKDHPELRNTGVYVTDLVRSTDQRLLVSPETRLHRGDILTLVGARAAVDRLIKKIGATVSRNSTDFVYIGLGIVVGALLGQIEISAGPVVLSLGTGGGCLVSGLVFGWLRSRVQTFGAYPAQASTTLKDLGLAVFIACTGLAAGPQALPMLKQYGLLLPVAGILMVLVPATLSLLIGHFVLKIDKPVLLGAIAGQQCSTPAITAITQSAQSSIPMPCVSG</sequence>
<dbReference type="SUPFAM" id="SSF116726">
    <property type="entry name" value="TrkA C-terminal domain-like"/>
    <property type="match status" value="2"/>
</dbReference>
<dbReference type="GO" id="GO:0008324">
    <property type="term" value="F:monoatomic cation transmembrane transporter activity"/>
    <property type="evidence" value="ECO:0007669"/>
    <property type="project" value="InterPro"/>
</dbReference>
<dbReference type="NCBIfam" id="TIGR01625">
    <property type="entry name" value="YidE_YbjL_dupl"/>
    <property type="match status" value="1"/>
</dbReference>
<keyword evidence="5 8" id="KW-0812">Transmembrane</keyword>
<keyword evidence="7 8" id="KW-0472">Membrane</keyword>
<feature type="transmembrane region" description="Helical" evidence="8">
    <location>
        <begin position="158"/>
        <end position="182"/>
    </location>
</feature>
<evidence type="ECO:0000313" key="11">
    <source>
        <dbReference type="Proteomes" id="UP000283000"/>
    </source>
</evidence>
<feature type="domain" description="RCK C-terminal" evidence="9">
    <location>
        <begin position="200"/>
        <end position="287"/>
    </location>
</feature>
<organism evidence="10 11">
    <name type="scientific">Brevibacterium aurantiacum</name>
    <dbReference type="NCBI Taxonomy" id="273384"/>
    <lineage>
        <taxon>Bacteria</taxon>
        <taxon>Bacillati</taxon>
        <taxon>Actinomycetota</taxon>
        <taxon>Actinomycetes</taxon>
        <taxon>Micrococcales</taxon>
        <taxon>Brevibacteriaceae</taxon>
        <taxon>Brevibacterium</taxon>
    </lineage>
</organism>
<feature type="transmembrane region" description="Helical" evidence="8">
    <location>
        <begin position="472"/>
        <end position="499"/>
    </location>
</feature>
<feature type="transmembrane region" description="Helical" evidence="8">
    <location>
        <begin position="448"/>
        <end position="466"/>
    </location>
</feature>
<feature type="transmembrane region" description="Helical" evidence="8">
    <location>
        <begin position="56"/>
        <end position="73"/>
    </location>
</feature>
<proteinExistence type="inferred from homology"/>
<dbReference type="Pfam" id="PF06826">
    <property type="entry name" value="Asp-Al_Ex"/>
    <property type="match status" value="2"/>
</dbReference>
<feature type="transmembrane region" description="Helical" evidence="8">
    <location>
        <begin position="85"/>
        <end position="106"/>
    </location>
</feature>
<dbReference type="Proteomes" id="UP000283000">
    <property type="component" value="Chromosome"/>
</dbReference>
<keyword evidence="3" id="KW-0813">Transport</keyword>
<dbReference type="NCBIfam" id="TIGR03802">
    <property type="entry name" value="Asp_Ala_antiprt"/>
    <property type="match status" value="1"/>
</dbReference>
<evidence type="ECO:0000256" key="8">
    <source>
        <dbReference type="SAM" id="Phobius"/>
    </source>
</evidence>
<feature type="transmembrane region" description="Helical" evidence="8">
    <location>
        <begin position="384"/>
        <end position="402"/>
    </location>
</feature>
<evidence type="ECO:0000256" key="3">
    <source>
        <dbReference type="ARBA" id="ARBA00022448"/>
    </source>
</evidence>
<comment type="similarity">
    <text evidence="2">Belongs to the AAE transporter (TC 2.A.81) family.</text>
</comment>
<dbReference type="PANTHER" id="PTHR30445">
    <property type="entry name" value="K(+)_H(+) ANTIPORTER SUBUNIT KHTT"/>
    <property type="match status" value="1"/>
</dbReference>
<dbReference type="Pfam" id="PF02080">
    <property type="entry name" value="TrkA_C"/>
    <property type="match status" value="1"/>
</dbReference>
<keyword evidence="6 8" id="KW-1133">Transmembrane helix</keyword>
<dbReference type="EMBL" id="CP025330">
    <property type="protein sequence ID" value="AZT92082.1"/>
    <property type="molecule type" value="Genomic_DNA"/>
</dbReference>
<evidence type="ECO:0000259" key="9">
    <source>
        <dbReference type="PROSITE" id="PS51202"/>
    </source>
</evidence>
<dbReference type="InterPro" id="IPR006512">
    <property type="entry name" value="YidE_YbjL"/>
</dbReference>
<dbReference type="GO" id="GO:0006813">
    <property type="term" value="P:potassium ion transport"/>
    <property type="evidence" value="ECO:0007669"/>
    <property type="project" value="InterPro"/>
</dbReference>
<evidence type="ECO:0000313" key="10">
    <source>
        <dbReference type="EMBL" id="AZT92082.1"/>
    </source>
</evidence>
<dbReference type="InterPro" id="IPR036721">
    <property type="entry name" value="RCK_C_sf"/>
</dbReference>
<reference evidence="10 11" key="1">
    <citation type="submission" date="2017-12" db="EMBL/GenBank/DDBJ databases">
        <authorList>
            <person name="Levesque S."/>
        </authorList>
    </citation>
    <scope>NUCLEOTIDE SEQUENCE [LARGE SCALE GENOMIC DNA]</scope>
    <source>
        <strain evidence="10 11">SMQ-1417</strain>
    </source>
</reference>
<keyword evidence="4" id="KW-1003">Cell membrane</keyword>
<dbReference type="InterPro" id="IPR022457">
    <property type="entry name" value="Asp_Ala_antiprt"/>
</dbReference>
<dbReference type="PANTHER" id="PTHR30445:SF9">
    <property type="match status" value="1"/>
</dbReference>
<dbReference type="InterPro" id="IPR050144">
    <property type="entry name" value="AAE_transporter"/>
</dbReference>
<dbReference type="GO" id="GO:0005886">
    <property type="term" value="C:plasma membrane"/>
    <property type="evidence" value="ECO:0007669"/>
    <property type="project" value="UniProtKB-SubCell"/>
</dbReference>
<evidence type="ECO:0000256" key="1">
    <source>
        <dbReference type="ARBA" id="ARBA00004651"/>
    </source>
</evidence>
<evidence type="ECO:0000256" key="7">
    <source>
        <dbReference type="ARBA" id="ARBA00023136"/>
    </source>
</evidence>
<dbReference type="RefSeq" id="WP_127362669.1">
    <property type="nucleotide sequence ID" value="NZ_CP025330.1"/>
</dbReference>
<dbReference type="Gene3D" id="3.30.70.1450">
    <property type="entry name" value="Regulator of K+ conductance, C-terminal domain"/>
    <property type="match status" value="1"/>
</dbReference>
<reference evidence="10 11" key="2">
    <citation type="submission" date="2019-01" db="EMBL/GenBank/DDBJ databases">
        <title>Comparative genomic analysis of Brevibacterium aurantiacum sheds light on its evolution and its adaptation to smear-ripened cheeses.</title>
        <authorList>
            <person name="Moineau S."/>
        </authorList>
    </citation>
    <scope>NUCLEOTIDE SEQUENCE [LARGE SCALE GENOMIC DNA]</scope>
    <source>
        <strain evidence="10 11">SMQ-1417</strain>
    </source>
</reference>
<evidence type="ECO:0000256" key="4">
    <source>
        <dbReference type="ARBA" id="ARBA00022475"/>
    </source>
</evidence>
<accession>A0A3Q9NPE6</accession>
<gene>
    <name evidence="10" type="primary">aspT</name>
    <name evidence="10" type="ORF">CXR23_02095</name>
</gene>
<feature type="transmembrane region" description="Helical" evidence="8">
    <location>
        <begin position="408"/>
        <end position="427"/>
    </location>
</feature>
<dbReference type="AlphaFoldDB" id="A0A3Q9NPE6"/>
<dbReference type="InterPro" id="IPR006037">
    <property type="entry name" value="RCK_C"/>
</dbReference>
<dbReference type="PROSITE" id="PS51202">
    <property type="entry name" value="RCK_C"/>
    <property type="match status" value="2"/>
</dbReference>